<feature type="signal peptide" evidence="3">
    <location>
        <begin position="1"/>
        <end position="35"/>
    </location>
</feature>
<dbReference type="InterPro" id="IPR008979">
    <property type="entry name" value="Galactose-bd-like_sf"/>
</dbReference>
<dbReference type="EMBL" id="BSER01000007">
    <property type="protein sequence ID" value="GLJ94851.1"/>
    <property type="molecule type" value="Genomic_DNA"/>
</dbReference>
<dbReference type="InterPro" id="IPR013783">
    <property type="entry name" value="Ig-like_fold"/>
</dbReference>
<dbReference type="GO" id="GO:0005975">
    <property type="term" value="P:carbohydrate metabolic process"/>
    <property type="evidence" value="ECO:0007669"/>
    <property type="project" value="InterPro"/>
</dbReference>
<feature type="region of interest" description="Disordered" evidence="1">
    <location>
        <begin position="111"/>
        <end position="131"/>
    </location>
</feature>
<dbReference type="InterPro" id="IPR008928">
    <property type="entry name" value="6-hairpin_glycosidase_sf"/>
</dbReference>
<proteinExistence type="predicted"/>
<dbReference type="InterPro" id="IPR000601">
    <property type="entry name" value="PKD_dom"/>
</dbReference>
<dbReference type="GO" id="GO:0006516">
    <property type="term" value="P:glycoprotein catabolic process"/>
    <property type="evidence" value="ECO:0007669"/>
    <property type="project" value="TreeGrafter"/>
</dbReference>
<dbReference type="InterPro" id="IPR035986">
    <property type="entry name" value="PKD_dom_sf"/>
</dbReference>
<feature type="chain" id="PRO_5040966529" description="ATP-binding protein" evidence="3">
    <location>
        <begin position="36"/>
        <end position="2175"/>
    </location>
</feature>
<dbReference type="Gene3D" id="2.70.98.10">
    <property type="match status" value="1"/>
</dbReference>
<feature type="domain" description="PKD" evidence="5">
    <location>
        <begin position="1787"/>
        <end position="1840"/>
    </location>
</feature>
<dbReference type="GO" id="GO:0000224">
    <property type="term" value="F:peptide-N4-(N-acetyl-beta-glucosaminyl)asparagine amidase activity"/>
    <property type="evidence" value="ECO:0007669"/>
    <property type="project" value="TreeGrafter"/>
</dbReference>
<dbReference type="NCBIfam" id="TIGR01180">
    <property type="entry name" value="aman2_put"/>
    <property type="match status" value="1"/>
</dbReference>
<evidence type="ECO:0000313" key="7">
    <source>
        <dbReference type="Proteomes" id="UP001142291"/>
    </source>
</evidence>
<dbReference type="Gene3D" id="3.30.2080.10">
    <property type="entry name" value="GH92 mannosidase domain"/>
    <property type="match status" value="1"/>
</dbReference>
<dbReference type="GO" id="GO:0030246">
    <property type="term" value="F:carbohydrate binding"/>
    <property type="evidence" value="ECO:0007669"/>
    <property type="project" value="InterPro"/>
</dbReference>
<comment type="caution">
    <text evidence="6">The sequence shown here is derived from an EMBL/GenBank/DDBJ whole genome shotgun (WGS) entry which is preliminary data.</text>
</comment>
<organism evidence="6 7">
    <name type="scientific">Microbacterium dextranolyticum</name>
    <dbReference type="NCBI Taxonomy" id="36806"/>
    <lineage>
        <taxon>Bacteria</taxon>
        <taxon>Bacillati</taxon>
        <taxon>Actinomycetota</taxon>
        <taxon>Actinomycetes</taxon>
        <taxon>Micrococcales</taxon>
        <taxon>Microbacteriaceae</taxon>
        <taxon>Microbacterium</taxon>
    </lineage>
</organism>
<feature type="transmembrane region" description="Helical" evidence="2">
    <location>
        <begin position="2137"/>
        <end position="2158"/>
    </location>
</feature>
<feature type="domain" description="PKD" evidence="5">
    <location>
        <begin position="1484"/>
        <end position="1538"/>
    </location>
</feature>
<evidence type="ECO:0000256" key="2">
    <source>
        <dbReference type="SAM" id="Phobius"/>
    </source>
</evidence>
<evidence type="ECO:0000313" key="6">
    <source>
        <dbReference type="EMBL" id="GLJ94851.1"/>
    </source>
</evidence>
<dbReference type="Proteomes" id="UP001142291">
    <property type="component" value="Unassembled WGS sequence"/>
</dbReference>
<dbReference type="Pfam" id="PF16640">
    <property type="entry name" value="Big_3_5"/>
    <property type="match status" value="1"/>
</dbReference>
<dbReference type="PANTHER" id="PTHR12143">
    <property type="entry name" value="PEPTIDE N-GLYCANASE PNGASE -RELATED"/>
    <property type="match status" value="1"/>
</dbReference>
<dbReference type="PANTHER" id="PTHR12143:SF43">
    <property type="entry name" value="PUTATIVE-RELATED"/>
    <property type="match status" value="1"/>
</dbReference>
<dbReference type="InterPro" id="IPR012939">
    <property type="entry name" value="Glyco_hydro_92"/>
</dbReference>
<dbReference type="InterPro" id="IPR014718">
    <property type="entry name" value="GH-type_carb-bd"/>
</dbReference>
<dbReference type="InterPro" id="IPR032109">
    <property type="entry name" value="Big_3_5"/>
</dbReference>
<dbReference type="SUPFAM" id="SSF49299">
    <property type="entry name" value="PKD domain"/>
    <property type="match status" value="1"/>
</dbReference>
<dbReference type="RefSeq" id="WP_204964324.1">
    <property type="nucleotide sequence ID" value="NZ_BAAAUR010000004.1"/>
</dbReference>
<keyword evidence="2" id="KW-0472">Membrane</keyword>
<keyword evidence="2" id="KW-1133">Transmembrane helix</keyword>
<reference evidence="6" key="2">
    <citation type="submission" date="2023-01" db="EMBL/GenBank/DDBJ databases">
        <authorList>
            <person name="Sun Q."/>
            <person name="Evtushenko L."/>
        </authorList>
    </citation>
    <scope>NUCLEOTIDE SEQUENCE</scope>
    <source>
        <strain evidence="6">VKM Ac-1940</strain>
    </source>
</reference>
<dbReference type="Gene3D" id="1.20.1610.10">
    <property type="entry name" value="alpha-1,2-mannosidases domains"/>
    <property type="match status" value="1"/>
</dbReference>
<dbReference type="Pfam" id="PF07971">
    <property type="entry name" value="Glyco_hydro_92"/>
    <property type="match status" value="1"/>
</dbReference>
<dbReference type="InterPro" id="IPR041371">
    <property type="entry name" value="GH92_N"/>
</dbReference>
<reference evidence="6" key="1">
    <citation type="journal article" date="2014" name="Int. J. Syst. Evol. Microbiol.">
        <title>Complete genome sequence of Corynebacterium casei LMG S-19264T (=DSM 44701T), isolated from a smear-ripened cheese.</title>
        <authorList>
            <consortium name="US DOE Joint Genome Institute (JGI-PGF)"/>
            <person name="Walter F."/>
            <person name="Albersmeier A."/>
            <person name="Kalinowski J."/>
            <person name="Ruckert C."/>
        </authorList>
    </citation>
    <scope>NUCLEOTIDE SEQUENCE</scope>
    <source>
        <strain evidence="6">VKM Ac-1940</strain>
    </source>
</reference>
<protein>
    <recommendedName>
        <fullName evidence="8">ATP-binding protein</fullName>
    </recommendedName>
</protein>
<name>A0A9W6HKF6_9MICO</name>
<gene>
    <name evidence="6" type="ORF">GCM10017591_09130</name>
</gene>
<dbReference type="Gene3D" id="1.20.1050.60">
    <property type="entry name" value="alpha-1,2-mannosidase"/>
    <property type="match status" value="1"/>
</dbReference>
<keyword evidence="3" id="KW-0732">Signal</keyword>
<feature type="region of interest" description="Disordered" evidence="1">
    <location>
        <begin position="53"/>
        <end position="77"/>
    </location>
</feature>
<dbReference type="InterPro" id="IPR005887">
    <property type="entry name" value="GH92_a_mannosidase_put"/>
</dbReference>
<accession>A0A9W6HKF6</accession>
<dbReference type="GO" id="GO:0005829">
    <property type="term" value="C:cytosol"/>
    <property type="evidence" value="ECO:0007669"/>
    <property type="project" value="TreeGrafter"/>
</dbReference>
<dbReference type="Gene3D" id="2.60.40.10">
    <property type="entry name" value="Immunoglobulins"/>
    <property type="match status" value="2"/>
</dbReference>
<sequence>MTQLSSPDLHRRAPRRRGRLAVSVLAIATTVLALAVPAAASAASDDVNLRDAVTTVTGSGPNPSGEGPQNALDGDAGTKWLSQFRPSAQNPGWLQYDLGEAASVTSYSLTAANDSSDRDPRDFQVQGSVDGSTWTTIDSRSDVSLGGRGERSTFALDAPSTAFTHVRLSITANHGADGLQLADWQIFRPATPPAATSFRTSFEPGDAAPAPAPVGDAVNVTGDAFAPGSVLPLVTAVTASGENPQNELAARLADGNAATKWLTFQTKAWAQYQLSSAASIRTYTLTSANDEPGRDPKDFRLLGSTDGQNWTTLDTRTGVAFSGRQTTNTYSLDAATAPYSFFRLDVTANNGSGNIIQLADWDLLDPDAPATASPLALAIGAGPTDSDTAKTGVGFTGVAALHYTGRHLDAGAAQSTSTLFSGVNVRVAAGTQLAYKIFPVLDAGQSYAATFAAVDLTFSDGTVLSATDATNVYGYGVSASAQGTSNTLWPNQWNSVTIDLSAFTGKTVDSVRFVYDNPGTGDQRIAEPGAGTVVNGWIDDISVAPAAARDASDGLVSYVDTRRGTNSTGGFSRGNNLPAAAWPNGFNFITPMTNADNVGTLYHYQRSNDALNRPSLNGIGFSHQPSIWMGDRNQLAVMPAVGDNPSSDLNGRRLTFSHANEIARPDLYQVTFDNGTTTAVTPTDHGAVYRFSFTGDSSSVLIDQLVSSSALSVNGSVVSGWVDGGSGYPGRTRMFVYGEFDRSPRAFGATTQGNRNDSARYAAFDTSSEKTVELRIASSFISQDQAAHNFALELEGVGFDQARTAVKDAWNDRLSVITDVQGASDPQLETLYSSLYRLNLYPNSQFENTGTAASPAYRYASPTLPTQGDATATTTNAQVKDGKIYVNNGFWDTYRTAWPLYSLLYPAQTEELVNGFVEQYRNGGWIARWSSPGYADLMTGTSSDVSFAEAYAAGAIDTPLALEAFDAAVKNATVLPDSNAVGRKGLDTSIFLGFTPETTHESASWGLEGFINDYGIATMAGKLAVDPNTPEERRADLREQQAYFSARSEHFVEMFNPSAGTFTARNADGSWPVGADFDKKAWGGAFTEASAWTFGYHAPQDIAGLASLYGGREGLVDNLHQFLTEREKADHSGIHEAREARDVRLGMLGFSNQVAHHIPYVLAEAGDPSAAQDLIRDIENRMFIGSDIGQGYPGDEDNGEMSAWYVFSALGLYPLQVGSGDYTIGTPLFDSATVHLGDKRLTVTAPGASSGKKYVAGVTLNGASIDTTTFDGSALRGGGSLAFTMSSEPSTWGAKDLTAPVSTPTTLVDATKAGFGSLTAADGTPVGALTDDNMRSSVTFPSGSADLTWTSASGPVSVGSYTLTSTTTQNQPVSWTLSGSTDGTTWSELDSRTGQSFAWGNQTRPFAASATGAFTQYRLQVHSAAGVALALDEIELFATAAGTSGLSVTARPDQSVRVGTSFTGTLATIVGQETSDAGYRVSVDYGDGTPAETAALADNGLGGYSVTAPHTFADPGVYTAVISVRDSTGAVASAQARVEATLDDSFTGALNALCIGDLNLTAANCDGQGSGYDRAKLAASGFAQNTTLTVPGSTLTYELPTVAAGAPDNVTGEGQTFHLDLGTGARQISVIGAATESGREISATLTFSDGSTQTLPIGFGDWVGASGSPAYGNSVVAVSAGRLVGTQAEGSVKNAGIFATAPVALQKDASGTPKTVVSLTLPQEPGTLREKGRAHIFAIASDGDRSQLTPLRVTEAAVADQVPGTAFEAALATVTGGSATATKAVVNWGDGSPVDRVTIDGGTVKGGHTYAAAGTYRVAVTATDGVRSATATASIAVAAPPVYTPSLTIPTGTVRPGATVALTGTGFAPTEKVDLALGGATPVEVTTDGNGAFSASLTIPGDAVDGTYPITAVGKTSRAEASGRVIVAAAPVAQATTVTLAPGPDAVVGAPLTLTATLSPAAAAGQVVFREGDAVVGSASVSGGVAHAEVVPTTAGEHAYVAVFTPDDPTLFTGSQSETLTVAVAAAPTTGAPQLTLSSASVVQGGSVTVTVVGLTAGERVRFELHSDPIVLGSAVADAQGTVRASVTIPRSAPTGTHTVVAVAATSPQSSAALTVTAADSGNHAGTGPLGSTGGTIPIGLIVAAIVLLACGVALTVVRRRRGHRAANAASGRES</sequence>
<evidence type="ECO:0000259" key="4">
    <source>
        <dbReference type="PROSITE" id="PS50022"/>
    </source>
</evidence>
<keyword evidence="2" id="KW-0812">Transmembrane</keyword>
<dbReference type="PROSITE" id="PS50093">
    <property type="entry name" value="PKD"/>
    <property type="match status" value="2"/>
</dbReference>
<dbReference type="Gene3D" id="2.60.120.260">
    <property type="entry name" value="Galactose-binding domain-like"/>
    <property type="match status" value="3"/>
</dbReference>
<dbReference type="InterPro" id="IPR022409">
    <property type="entry name" value="PKD/Chitinase_dom"/>
</dbReference>
<dbReference type="Pfam" id="PF17678">
    <property type="entry name" value="Glyco_hydro_92N"/>
    <property type="match status" value="1"/>
</dbReference>
<feature type="domain" description="F5/8 type C" evidence="4">
    <location>
        <begin position="218"/>
        <end position="366"/>
    </location>
</feature>
<evidence type="ECO:0008006" key="8">
    <source>
        <dbReference type="Google" id="ProtNLM"/>
    </source>
</evidence>
<dbReference type="SUPFAM" id="SSF48208">
    <property type="entry name" value="Six-hairpin glycosidases"/>
    <property type="match status" value="1"/>
</dbReference>
<dbReference type="Pfam" id="PF00754">
    <property type="entry name" value="F5_F8_type_C"/>
    <property type="match status" value="2"/>
</dbReference>
<dbReference type="InterPro" id="IPR050883">
    <property type="entry name" value="PNGase"/>
</dbReference>
<dbReference type="PROSITE" id="PS50022">
    <property type="entry name" value="FA58C_3"/>
    <property type="match status" value="2"/>
</dbReference>
<keyword evidence="7" id="KW-1185">Reference proteome</keyword>
<dbReference type="InterPro" id="IPR000421">
    <property type="entry name" value="FA58C"/>
</dbReference>
<feature type="domain" description="F5/8 type C" evidence="4">
    <location>
        <begin position="35"/>
        <end position="189"/>
    </location>
</feature>
<evidence type="ECO:0000256" key="3">
    <source>
        <dbReference type="SAM" id="SignalP"/>
    </source>
</evidence>
<evidence type="ECO:0000259" key="5">
    <source>
        <dbReference type="PROSITE" id="PS50093"/>
    </source>
</evidence>
<dbReference type="SMART" id="SM00089">
    <property type="entry name" value="PKD"/>
    <property type="match status" value="2"/>
</dbReference>
<dbReference type="SUPFAM" id="SSF49785">
    <property type="entry name" value="Galactose-binding domain-like"/>
    <property type="match status" value="2"/>
</dbReference>
<evidence type="ECO:0000256" key="1">
    <source>
        <dbReference type="SAM" id="MobiDB-lite"/>
    </source>
</evidence>